<dbReference type="Proteomes" id="UP001196870">
    <property type="component" value="Unassembled WGS sequence"/>
</dbReference>
<dbReference type="EMBL" id="JAAGBB010000067">
    <property type="protein sequence ID" value="MBR0668728.1"/>
    <property type="molecule type" value="Genomic_DNA"/>
</dbReference>
<name>A0ABS5F835_9PROT</name>
<evidence type="ECO:0000313" key="2">
    <source>
        <dbReference type="Proteomes" id="UP001196870"/>
    </source>
</evidence>
<dbReference type="RefSeq" id="WP_211856660.1">
    <property type="nucleotide sequence ID" value="NZ_JAAGBB010000067.1"/>
</dbReference>
<proteinExistence type="predicted"/>
<sequence length="130" mass="14569">MRILLLHLDGIEMWEVTADFLHDDGDRLTGRRYEIIQTMDHDLPDARRFSSSAAALAELHALAARDRSLRSERMAMRKRRHAPRGWHALRTFWLPGGPAVPASRGPSRASAVRAMRAHRLAGRPMGGPSA</sequence>
<reference evidence="2" key="1">
    <citation type="journal article" date="2021" name="Syst. Appl. Microbiol.">
        <title>Roseomonas hellenica sp. nov., isolated from roots of wild-growing Alkanna tinctoria.</title>
        <authorList>
            <person name="Rat A."/>
            <person name="Naranjo H.D."/>
            <person name="Lebbe L."/>
            <person name="Cnockaert M."/>
            <person name="Krigas N."/>
            <person name="Grigoriadou K."/>
            <person name="Maloupa E."/>
            <person name="Willems A."/>
        </authorList>
    </citation>
    <scope>NUCLEOTIDE SEQUENCE [LARGE SCALE GENOMIC DNA]</scope>
    <source>
        <strain evidence="2">LMG 31523</strain>
    </source>
</reference>
<protein>
    <submittedName>
        <fullName evidence="1">Uncharacterized protein</fullName>
    </submittedName>
</protein>
<accession>A0ABS5F835</accession>
<gene>
    <name evidence="1" type="ORF">GXW71_30545</name>
</gene>
<comment type="caution">
    <text evidence="1">The sequence shown here is derived from an EMBL/GenBank/DDBJ whole genome shotgun (WGS) entry which is preliminary data.</text>
</comment>
<keyword evidence="2" id="KW-1185">Reference proteome</keyword>
<evidence type="ECO:0000313" key="1">
    <source>
        <dbReference type="EMBL" id="MBR0668728.1"/>
    </source>
</evidence>
<organism evidence="1 2">
    <name type="scientific">Plastoroseomonas hellenica</name>
    <dbReference type="NCBI Taxonomy" id="2687306"/>
    <lineage>
        <taxon>Bacteria</taxon>
        <taxon>Pseudomonadati</taxon>
        <taxon>Pseudomonadota</taxon>
        <taxon>Alphaproteobacteria</taxon>
        <taxon>Acetobacterales</taxon>
        <taxon>Acetobacteraceae</taxon>
        <taxon>Plastoroseomonas</taxon>
    </lineage>
</organism>